<dbReference type="EMBL" id="DSCQ01000112">
    <property type="protein sequence ID" value="HET22125.1"/>
    <property type="molecule type" value="Genomic_DNA"/>
</dbReference>
<proteinExistence type="predicted"/>
<name>A0A7C3R925_ARCFL</name>
<dbReference type="EMBL" id="DTLB01000023">
    <property type="protein sequence ID" value="HFW32122.1"/>
    <property type="molecule type" value="Genomic_DNA"/>
</dbReference>
<organism evidence="2">
    <name type="scientific">Archaeoglobus fulgidus</name>
    <dbReference type="NCBI Taxonomy" id="2234"/>
    <lineage>
        <taxon>Archaea</taxon>
        <taxon>Methanobacteriati</taxon>
        <taxon>Methanobacteriota</taxon>
        <taxon>Archaeoglobi</taxon>
        <taxon>Archaeoglobales</taxon>
        <taxon>Archaeoglobaceae</taxon>
        <taxon>Archaeoglobus</taxon>
    </lineage>
</organism>
<dbReference type="PANTHER" id="PTHR40696:SF1">
    <property type="entry name" value="DUF371 DOMAIN-CONTAINING PROTEIN"/>
    <property type="match status" value="1"/>
</dbReference>
<evidence type="ECO:0000313" key="3">
    <source>
        <dbReference type="EMBL" id="HGF87207.1"/>
    </source>
</evidence>
<reference evidence="2" key="1">
    <citation type="journal article" date="2020" name="mSystems">
        <title>Genome- and Community-Level Interaction Insights into Carbon Utilization and Element Cycling Functions of Hydrothermarchaeota in Hydrothermal Sediment.</title>
        <authorList>
            <person name="Zhou Z."/>
            <person name="Liu Y."/>
            <person name="Xu W."/>
            <person name="Pan J."/>
            <person name="Luo Z.H."/>
            <person name="Li M."/>
        </authorList>
    </citation>
    <scope>NUCLEOTIDE SEQUENCE [LARGE SCALE GENOMIC DNA]</scope>
    <source>
        <strain evidence="1">SpSt-12</strain>
        <strain evidence="3">SpSt-38</strain>
        <strain evidence="2">SpSt-87</strain>
    </source>
</reference>
<dbReference type="PANTHER" id="PTHR40696">
    <property type="entry name" value="DUF371 FAMILY PROTEIN"/>
    <property type="match status" value="1"/>
</dbReference>
<evidence type="ECO:0000313" key="1">
    <source>
        <dbReference type="EMBL" id="HET22125.1"/>
    </source>
</evidence>
<accession>A0A7C3R925</accession>
<comment type="caution">
    <text evidence="2">The sequence shown here is derived from an EMBL/GenBank/DDBJ whole genome shotgun (WGS) entry which is preliminary data.</text>
</comment>
<evidence type="ECO:0000313" key="2">
    <source>
        <dbReference type="EMBL" id="HFW32122.1"/>
    </source>
</evidence>
<sequence length="145" mass="16497">MFKIFAHGHKNIRATHKTTFEITRSEHLTPRGDCIIGVGADKSLLDLPDDLKVLLREGHYFEIELYLPDYGISEKVIGKGDCNLSLNHPKDVVVRKSNYTCPRTLLIRADKAACDLNREMIECLKEKNTELVFTLQPLKAAEMQD</sequence>
<dbReference type="InterPro" id="IPR023131">
    <property type="entry name" value="Mth639-like_dom_sf"/>
</dbReference>
<dbReference type="Gene3D" id="2.60.120.630">
    <property type="entry name" value="mth639 domain like"/>
    <property type="match status" value="1"/>
</dbReference>
<dbReference type="EMBL" id="DSQD01000064">
    <property type="protein sequence ID" value="HGF87207.1"/>
    <property type="molecule type" value="Genomic_DNA"/>
</dbReference>
<dbReference type="InterPro" id="IPR007171">
    <property type="entry name" value="DUF371"/>
</dbReference>
<protein>
    <submittedName>
        <fullName evidence="2">DUF371 domain-containing protein</fullName>
    </submittedName>
</protein>
<gene>
    <name evidence="1" type="ORF">ENN70_08790</name>
    <name evidence="3" type="ORF">ENR21_01995</name>
    <name evidence="2" type="ORF">ENW66_04105</name>
</gene>
<dbReference type="AlphaFoldDB" id="A0A7C3R925"/>
<dbReference type="Pfam" id="PF04027">
    <property type="entry name" value="DUF371"/>
    <property type="match status" value="1"/>
</dbReference>